<dbReference type="Proteomes" id="UP001235064">
    <property type="component" value="Unassembled WGS sequence"/>
</dbReference>
<evidence type="ECO:0000313" key="3">
    <source>
        <dbReference type="Proteomes" id="UP001235064"/>
    </source>
</evidence>
<protein>
    <recommendedName>
        <fullName evidence="4">PASTA domain-containing protein</fullName>
    </recommendedName>
</protein>
<keyword evidence="1" id="KW-1133">Transmembrane helix</keyword>
<sequence>MDEVLGWGSIAVVVAVPIVIIASAFSTRRRQHRGRGIAGGGLFGIEEVFSPTAHDARQEWDVEQEIPAPAPSPDKGPGVIEAGRRITIVLRD</sequence>
<dbReference type="EMBL" id="JASXSZ010000001">
    <property type="protein sequence ID" value="MDL9977915.1"/>
    <property type="molecule type" value="Genomic_DNA"/>
</dbReference>
<proteinExistence type="predicted"/>
<gene>
    <name evidence="2" type="ORF">QSV35_01090</name>
</gene>
<evidence type="ECO:0008006" key="4">
    <source>
        <dbReference type="Google" id="ProtNLM"/>
    </source>
</evidence>
<organism evidence="2 3">
    <name type="scientific">Microbacterium candidum</name>
    <dbReference type="NCBI Taxonomy" id="3041922"/>
    <lineage>
        <taxon>Bacteria</taxon>
        <taxon>Bacillati</taxon>
        <taxon>Actinomycetota</taxon>
        <taxon>Actinomycetes</taxon>
        <taxon>Micrococcales</taxon>
        <taxon>Microbacteriaceae</taxon>
        <taxon>Microbacterium</taxon>
    </lineage>
</organism>
<reference evidence="2 3" key="1">
    <citation type="submission" date="2023-06" db="EMBL/GenBank/DDBJ databases">
        <title>Microbacterium sp. nov., isolated from a waste landfill.</title>
        <authorList>
            <person name="Wen W."/>
        </authorList>
    </citation>
    <scope>NUCLEOTIDE SEQUENCE [LARGE SCALE GENOMIC DNA]</scope>
    <source>
        <strain evidence="2 3">ASV49</strain>
    </source>
</reference>
<feature type="transmembrane region" description="Helical" evidence="1">
    <location>
        <begin position="6"/>
        <end position="25"/>
    </location>
</feature>
<keyword evidence="1" id="KW-0472">Membrane</keyword>
<dbReference type="RefSeq" id="WP_286285820.1">
    <property type="nucleotide sequence ID" value="NZ_JASXSZ010000001.1"/>
</dbReference>
<keyword evidence="3" id="KW-1185">Reference proteome</keyword>
<accession>A0ABT7MTY8</accession>
<evidence type="ECO:0000256" key="1">
    <source>
        <dbReference type="SAM" id="Phobius"/>
    </source>
</evidence>
<evidence type="ECO:0000313" key="2">
    <source>
        <dbReference type="EMBL" id="MDL9977915.1"/>
    </source>
</evidence>
<keyword evidence="1" id="KW-0812">Transmembrane</keyword>
<comment type="caution">
    <text evidence="2">The sequence shown here is derived from an EMBL/GenBank/DDBJ whole genome shotgun (WGS) entry which is preliminary data.</text>
</comment>
<name>A0ABT7MTY8_9MICO</name>